<dbReference type="CDD" id="cd01085">
    <property type="entry name" value="APP"/>
    <property type="match status" value="1"/>
</dbReference>
<keyword evidence="9" id="KW-0645">Protease</keyword>
<dbReference type="EMBL" id="CP119923">
    <property type="protein sequence ID" value="WFD17501.1"/>
    <property type="molecule type" value="Genomic_DNA"/>
</dbReference>
<dbReference type="InterPro" id="IPR033740">
    <property type="entry name" value="Pept_M24B"/>
</dbReference>
<evidence type="ECO:0000259" key="7">
    <source>
        <dbReference type="Pfam" id="PF01321"/>
    </source>
</evidence>
<evidence type="ECO:0000313" key="9">
    <source>
        <dbReference type="EMBL" id="WFD17501.1"/>
    </source>
</evidence>
<dbReference type="InterPro" id="IPR000994">
    <property type="entry name" value="Pept_M24"/>
</dbReference>
<comment type="similarity">
    <text evidence="2">Belongs to the peptidase M24B family.</text>
</comment>
<dbReference type="FunFam" id="3.90.230.10:FF:000009">
    <property type="entry name" value="xaa-Pro aminopeptidase 2"/>
    <property type="match status" value="1"/>
</dbReference>
<comment type="cofactor">
    <cofactor evidence="1">
        <name>Mn(2+)</name>
        <dbReference type="ChEBI" id="CHEBI:29035"/>
    </cofactor>
</comment>
<dbReference type="SUPFAM" id="SSF55920">
    <property type="entry name" value="Creatinase/aminopeptidase"/>
    <property type="match status" value="1"/>
</dbReference>
<dbReference type="Pfam" id="PF16189">
    <property type="entry name" value="Creatinase_N_2"/>
    <property type="match status" value="1"/>
</dbReference>
<dbReference type="FunFam" id="3.40.350.10:FF:000003">
    <property type="entry name" value="Xaa-pro aminopeptidase P"/>
    <property type="match status" value="1"/>
</dbReference>
<evidence type="ECO:0000256" key="4">
    <source>
        <dbReference type="ARBA" id="ARBA00022801"/>
    </source>
</evidence>
<feature type="domain" description="Creatinase N-terminal" evidence="7">
    <location>
        <begin position="39"/>
        <end position="164"/>
    </location>
</feature>
<dbReference type="Pfam" id="PF16188">
    <property type="entry name" value="Peptidase_M24_C"/>
    <property type="match status" value="1"/>
</dbReference>
<dbReference type="EC" id="3.4.11.9" evidence="9"/>
<dbReference type="Proteomes" id="UP001217582">
    <property type="component" value="Chromosome 8"/>
</dbReference>
<dbReference type="SUPFAM" id="SSF53092">
    <property type="entry name" value="Creatinase/prolidase N-terminal domain"/>
    <property type="match status" value="1"/>
</dbReference>
<organism evidence="9 10">
    <name type="scientific">Malassezia arunalokei</name>
    <dbReference type="NCBI Taxonomy" id="1514897"/>
    <lineage>
        <taxon>Eukaryota</taxon>
        <taxon>Fungi</taxon>
        <taxon>Dikarya</taxon>
        <taxon>Basidiomycota</taxon>
        <taxon>Ustilaginomycotina</taxon>
        <taxon>Malasseziomycetes</taxon>
        <taxon>Malasseziales</taxon>
        <taxon>Malasseziaceae</taxon>
        <taxon>Malassezia</taxon>
    </lineage>
</organism>
<dbReference type="PANTHER" id="PTHR43763:SF17">
    <property type="entry name" value="AMINOPEPTIDASE P, CYTOPLASMIC-RELATED"/>
    <property type="match status" value="1"/>
</dbReference>
<keyword evidence="9" id="KW-0031">Aminopeptidase</keyword>
<dbReference type="InterPro" id="IPR050422">
    <property type="entry name" value="X-Pro_aminopeptidase_P"/>
</dbReference>
<dbReference type="GO" id="GO:0070006">
    <property type="term" value="F:metalloaminopeptidase activity"/>
    <property type="evidence" value="ECO:0007669"/>
    <property type="project" value="InterPro"/>
</dbReference>
<sequence>MGCVSSRPQVDDALDEKRALLTEYASRVPHPSQVDTSERLCALREAMRACCIDAYVIGTEDAHASEYSAACDQRLTYISGFTGSTATAVVLADSAHFFTDGRYHVQAAQQLSPAWTLHRVGEPHVASWREWLQGTDVPRGTYVGMDASLVSYKDAVTLKAALASRGVTLVFPEANLVDDVWGEARPEPILEPVHEYKLQFAGVHAADKLAKLREWLREQGTSSAYVISALDEVAWLLNLRGASIPCHPVFPAYMIVTQHTAALFVDPRLIRPPIQTYLAKLQVSIYDYDAVWRSLREAEYERVFVDVQASYALVHAAGEDRTIVQTAASPVALAKARKNTVEILCMKRAYKRDGAAWAKWAAWMEDEMKRGANISERCAADALERIRAKDPLYAGMQAYEAISATGANAALPHYETPLEDAPLIDRVSPYLNDSGPQYYDGTIDTTRTMHFGTPTPEQKRAYTRVLQGHIALSRAKFPQGTTGAQLDMLARQPLFQDGLNYLHGTGHGIGAFLNVHEGPHGFSSSSGGASVPVALQPGMVLSNEPGYYKTGAFGIRIESAMLVRSATLSSDSNVWLEFATLTRVPISTKLVDGALLRPDEAAWLRAYNEQCRDDILPLVKGDYRAEKWLQRQTVWPIP</sequence>
<reference evidence="9 10" key="1">
    <citation type="submission" date="2023-03" db="EMBL/GenBank/DDBJ databases">
        <title>Mating type loci evolution in Malassezia.</title>
        <authorList>
            <person name="Coelho M.A."/>
        </authorList>
    </citation>
    <scope>NUCLEOTIDE SEQUENCE [LARGE SCALE GENOMIC DNA]</scope>
    <source>
        <strain evidence="9 10">CBS 13387</strain>
    </source>
</reference>
<dbReference type="InterPro" id="IPR036005">
    <property type="entry name" value="Creatinase/aminopeptidase-like"/>
</dbReference>
<dbReference type="InterPro" id="IPR032416">
    <property type="entry name" value="Peptidase_M24_C"/>
</dbReference>
<dbReference type="PANTHER" id="PTHR43763">
    <property type="entry name" value="XAA-PRO AMINOPEPTIDASE 1"/>
    <property type="match status" value="1"/>
</dbReference>
<dbReference type="Pfam" id="PF00557">
    <property type="entry name" value="Peptidase_M24"/>
    <property type="match status" value="1"/>
</dbReference>
<feature type="domain" description="Peptidase M24" evidence="6">
    <location>
        <begin position="345"/>
        <end position="564"/>
    </location>
</feature>
<keyword evidence="4 9" id="KW-0378">Hydrolase</keyword>
<accession>A0AAJ6CLX5</accession>
<dbReference type="InterPro" id="IPR029149">
    <property type="entry name" value="Creatin/AminoP/Spt16_N"/>
</dbReference>
<dbReference type="GO" id="GO:0046872">
    <property type="term" value="F:metal ion binding"/>
    <property type="evidence" value="ECO:0007669"/>
    <property type="project" value="UniProtKB-KW"/>
</dbReference>
<dbReference type="InterPro" id="IPR000587">
    <property type="entry name" value="Creatinase_N"/>
</dbReference>
<feature type="domain" description="Peptidase M24 C-terminal" evidence="8">
    <location>
        <begin position="575"/>
        <end position="633"/>
    </location>
</feature>
<dbReference type="Pfam" id="PF01321">
    <property type="entry name" value="Creatinase_N"/>
    <property type="match status" value="1"/>
</dbReference>
<evidence type="ECO:0000256" key="2">
    <source>
        <dbReference type="ARBA" id="ARBA00008766"/>
    </source>
</evidence>
<evidence type="ECO:0000256" key="5">
    <source>
        <dbReference type="ARBA" id="ARBA00023211"/>
    </source>
</evidence>
<proteinExistence type="inferred from homology"/>
<dbReference type="Gene3D" id="3.40.350.10">
    <property type="entry name" value="Creatinase/prolidase N-terminal domain"/>
    <property type="match status" value="2"/>
</dbReference>
<keyword evidence="10" id="KW-1185">Reference proteome</keyword>
<name>A0AAJ6CLX5_9BASI</name>
<evidence type="ECO:0000313" key="10">
    <source>
        <dbReference type="Proteomes" id="UP001217582"/>
    </source>
</evidence>
<evidence type="ECO:0000256" key="3">
    <source>
        <dbReference type="ARBA" id="ARBA00022723"/>
    </source>
</evidence>
<gene>
    <name evidence="9" type="ORF">MARU1_003556</name>
</gene>
<dbReference type="AlphaFoldDB" id="A0AAJ6CLX5"/>
<protein>
    <submittedName>
        <fullName evidence="9">Xaa-Pro aminopeptidase</fullName>
        <ecNumber evidence="9">3.4.11.9</ecNumber>
    </submittedName>
</protein>
<keyword evidence="3" id="KW-0479">Metal-binding</keyword>
<evidence type="ECO:0000259" key="8">
    <source>
        <dbReference type="Pfam" id="PF16188"/>
    </source>
</evidence>
<keyword evidence="5" id="KW-0464">Manganese</keyword>
<evidence type="ECO:0000256" key="1">
    <source>
        <dbReference type="ARBA" id="ARBA00001936"/>
    </source>
</evidence>
<evidence type="ECO:0000259" key="6">
    <source>
        <dbReference type="Pfam" id="PF00557"/>
    </source>
</evidence>
<dbReference type="Gene3D" id="3.90.230.10">
    <property type="entry name" value="Creatinase/methionine aminopeptidase superfamily"/>
    <property type="match status" value="1"/>
</dbReference>